<evidence type="ECO:0000313" key="3">
    <source>
        <dbReference type="Proteomes" id="UP001516061"/>
    </source>
</evidence>
<comment type="caution">
    <text evidence="2">The sequence shown here is derived from an EMBL/GenBank/DDBJ whole genome shotgun (WGS) entry which is preliminary data.</text>
</comment>
<proteinExistence type="predicted"/>
<organism evidence="2 3">
    <name type="scientific">Sphaerotilus uruguayifluvii</name>
    <dbReference type="NCBI Taxonomy" id="2735897"/>
    <lineage>
        <taxon>Bacteria</taxon>
        <taxon>Pseudomonadati</taxon>
        <taxon>Pseudomonadota</taxon>
        <taxon>Betaproteobacteria</taxon>
        <taxon>Burkholderiales</taxon>
        <taxon>Sphaerotilaceae</taxon>
        <taxon>Sphaerotilus</taxon>
    </lineage>
</organism>
<accession>A0ABX2FZ78</accession>
<feature type="transmembrane region" description="Helical" evidence="1">
    <location>
        <begin position="82"/>
        <end position="105"/>
    </location>
</feature>
<sequence>MLARGLRALLHWTVGLVLLFEEWGWEPLARWAARLARLPLLGRLEARIAGLSPHAALAVFALPGLMLLPVKLGAVALVAQGHVVAGIALIVAAKLVGTALVARLYQLVQPALLQLAWFARLHARWIAWKAMVLARLRASVPWRVARAMRRQLRRRTRRWLRD</sequence>
<evidence type="ECO:0000256" key="1">
    <source>
        <dbReference type="SAM" id="Phobius"/>
    </source>
</evidence>
<dbReference type="RefSeq" id="WP_173804311.1">
    <property type="nucleotide sequence ID" value="NZ_JABSNM010000003.1"/>
</dbReference>
<gene>
    <name evidence="2" type="ORF">HNQ01_001046</name>
</gene>
<reference evidence="2 3" key="1">
    <citation type="submission" date="2020-05" db="EMBL/GenBank/DDBJ databases">
        <title>Genomic Encyclopedia of Type Strains, Phase IV (KMG-V): Genome sequencing to study the core and pangenomes of soil and plant-associated prokaryotes.</title>
        <authorList>
            <person name="Whitman W."/>
        </authorList>
    </citation>
    <scope>NUCLEOTIDE SEQUENCE [LARGE SCALE GENOMIC DNA]</scope>
    <source>
        <strain evidence="2 3">C29</strain>
    </source>
</reference>
<evidence type="ECO:0000313" key="2">
    <source>
        <dbReference type="EMBL" id="NRT55336.1"/>
    </source>
</evidence>
<keyword evidence="1" id="KW-0472">Membrane</keyword>
<protein>
    <recommendedName>
        <fullName evidence="4">Transmembrane protein</fullName>
    </recommendedName>
</protein>
<dbReference type="EMBL" id="JABSNM010000003">
    <property type="protein sequence ID" value="NRT55336.1"/>
    <property type="molecule type" value="Genomic_DNA"/>
</dbReference>
<evidence type="ECO:0008006" key="4">
    <source>
        <dbReference type="Google" id="ProtNLM"/>
    </source>
</evidence>
<feature type="transmembrane region" description="Helical" evidence="1">
    <location>
        <begin position="48"/>
        <end position="70"/>
    </location>
</feature>
<keyword evidence="1" id="KW-0812">Transmembrane</keyword>
<name>A0ABX2FZ78_9BURK</name>
<keyword evidence="1" id="KW-1133">Transmembrane helix</keyword>
<keyword evidence="3" id="KW-1185">Reference proteome</keyword>
<dbReference type="Proteomes" id="UP001516061">
    <property type="component" value="Unassembled WGS sequence"/>
</dbReference>